<reference evidence="7 8" key="1">
    <citation type="submission" date="2017-07" db="EMBL/GenBank/DDBJ databases">
        <title>Sandarakinorhabdus cyanobacteriorum sp. nov., a novel bacterium isolated from cyanobacterial aggregates in a eutrophic lake.</title>
        <authorList>
            <person name="Cai H."/>
        </authorList>
    </citation>
    <scope>NUCLEOTIDE SEQUENCE [LARGE SCALE GENOMIC DNA]</scope>
    <source>
        <strain evidence="7 8">TH057</strain>
    </source>
</reference>
<name>A0A255YGA3_9SPHN</name>
<keyword evidence="2 6" id="KW-0963">Cytoplasm</keyword>
<dbReference type="OrthoDB" id="9785995at2"/>
<dbReference type="Pfam" id="PF06325">
    <property type="entry name" value="PrmA"/>
    <property type="match status" value="1"/>
</dbReference>
<dbReference type="PANTHER" id="PTHR43648">
    <property type="entry name" value="ELECTRON TRANSFER FLAVOPROTEIN BETA SUBUNIT LYSINE METHYLTRANSFERASE"/>
    <property type="match status" value="1"/>
</dbReference>
<dbReference type="Gene3D" id="3.40.50.150">
    <property type="entry name" value="Vaccinia Virus protein VP39"/>
    <property type="match status" value="1"/>
</dbReference>
<evidence type="ECO:0000313" key="8">
    <source>
        <dbReference type="Proteomes" id="UP000216991"/>
    </source>
</evidence>
<dbReference type="Proteomes" id="UP000216991">
    <property type="component" value="Unassembled WGS sequence"/>
</dbReference>
<feature type="binding site" evidence="6">
    <location>
        <position position="131"/>
    </location>
    <ligand>
        <name>S-adenosyl-L-methionine</name>
        <dbReference type="ChEBI" id="CHEBI:59789"/>
    </ligand>
</feature>
<evidence type="ECO:0000313" key="7">
    <source>
        <dbReference type="EMBL" id="OYQ28276.1"/>
    </source>
</evidence>
<dbReference type="PANTHER" id="PTHR43648:SF1">
    <property type="entry name" value="ELECTRON TRANSFER FLAVOPROTEIN BETA SUBUNIT LYSINE METHYLTRANSFERASE"/>
    <property type="match status" value="1"/>
</dbReference>
<dbReference type="InterPro" id="IPR050078">
    <property type="entry name" value="Ribosomal_L11_MeTrfase_PrmA"/>
</dbReference>
<evidence type="ECO:0000256" key="6">
    <source>
        <dbReference type="HAMAP-Rule" id="MF_00735"/>
    </source>
</evidence>
<protein>
    <recommendedName>
        <fullName evidence="6">Ribosomal protein L11 methyltransferase</fullName>
        <shortName evidence="6">L11 Mtase</shortName>
        <ecNumber evidence="6">2.1.1.-</ecNumber>
    </recommendedName>
</protein>
<accession>A0A255YGA3</accession>
<keyword evidence="4 6" id="KW-0808">Transferase</keyword>
<evidence type="ECO:0000256" key="4">
    <source>
        <dbReference type="ARBA" id="ARBA00022679"/>
    </source>
</evidence>
<sequence length="296" mass="31822">MSWTLQFRVNRAEAENLPDLFDLMDDPPTLNVEEPDPAKPDDWLLTAYFADQPEAATVDRIVALFPSASSVALTELEEADWATLSQRGLEPVRAGRFIVHTADHADAVRLGDWGLRIEAGLAFGTGQHATTHGCLKALVRLGKQRRFHNIADIGTGTGVLAMAAQRQHRSARCIASDIDPIAIDVTRENMALNHFVAGTCAARMATATAPGLSAPALRSRAAYDLVLANILAPPLIALARDLSAVIAPGGVLVMAGLLLPQQRAVANAYRRHGLVPAGAVDWQAEWPTLVLTKKRV</sequence>
<comment type="function">
    <text evidence="6">Methylates ribosomal protein L11.</text>
</comment>
<dbReference type="GO" id="GO:0008276">
    <property type="term" value="F:protein methyltransferase activity"/>
    <property type="evidence" value="ECO:0007669"/>
    <property type="project" value="UniProtKB-UniRule"/>
</dbReference>
<dbReference type="RefSeq" id="WP_094473787.1">
    <property type="nucleotide sequence ID" value="NZ_NOXT01000110.1"/>
</dbReference>
<feature type="binding site" evidence="6">
    <location>
        <position position="177"/>
    </location>
    <ligand>
        <name>S-adenosyl-L-methionine</name>
        <dbReference type="ChEBI" id="CHEBI:59789"/>
    </ligand>
</feature>
<comment type="subcellular location">
    <subcellularLocation>
        <location evidence="6">Cytoplasm</location>
    </subcellularLocation>
</comment>
<comment type="catalytic activity">
    <reaction evidence="6">
        <text>L-lysyl-[protein] + 3 S-adenosyl-L-methionine = N(6),N(6),N(6)-trimethyl-L-lysyl-[protein] + 3 S-adenosyl-L-homocysteine + 3 H(+)</text>
        <dbReference type="Rhea" id="RHEA:54192"/>
        <dbReference type="Rhea" id="RHEA-COMP:9752"/>
        <dbReference type="Rhea" id="RHEA-COMP:13826"/>
        <dbReference type="ChEBI" id="CHEBI:15378"/>
        <dbReference type="ChEBI" id="CHEBI:29969"/>
        <dbReference type="ChEBI" id="CHEBI:57856"/>
        <dbReference type="ChEBI" id="CHEBI:59789"/>
        <dbReference type="ChEBI" id="CHEBI:61961"/>
    </reaction>
</comment>
<dbReference type="GO" id="GO:0005737">
    <property type="term" value="C:cytoplasm"/>
    <property type="evidence" value="ECO:0007669"/>
    <property type="project" value="UniProtKB-SubCell"/>
</dbReference>
<dbReference type="InterPro" id="IPR004498">
    <property type="entry name" value="Ribosomal_PrmA_MeTrfase"/>
</dbReference>
<dbReference type="InterPro" id="IPR029063">
    <property type="entry name" value="SAM-dependent_MTases_sf"/>
</dbReference>
<keyword evidence="5 6" id="KW-0949">S-adenosyl-L-methionine</keyword>
<keyword evidence="3 6" id="KW-0489">Methyltransferase</keyword>
<proteinExistence type="inferred from homology"/>
<evidence type="ECO:0000256" key="1">
    <source>
        <dbReference type="ARBA" id="ARBA00009741"/>
    </source>
</evidence>
<gene>
    <name evidence="6" type="primary">prmA</name>
    <name evidence="7" type="ORF">CHU93_09170</name>
</gene>
<evidence type="ECO:0000256" key="3">
    <source>
        <dbReference type="ARBA" id="ARBA00022603"/>
    </source>
</evidence>
<evidence type="ECO:0000256" key="2">
    <source>
        <dbReference type="ARBA" id="ARBA00022490"/>
    </source>
</evidence>
<dbReference type="GO" id="GO:0032259">
    <property type="term" value="P:methylation"/>
    <property type="evidence" value="ECO:0007669"/>
    <property type="project" value="UniProtKB-KW"/>
</dbReference>
<comment type="caution">
    <text evidence="7">The sequence shown here is derived from an EMBL/GenBank/DDBJ whole genome shotgun (WGS) entry which is preliminary data.</text>
</comment>
<keyword evidence="8" id="KW-1185">Reference proteome</keyword>
<organism evidence="7 8">
    <name type="scientific">Sandarakinorhabdus cyanobacteriorum</name>
    <dbReference type="NCBI Taxonomy" id="1981098"/>
    <lineage>
        <taxon>Bacteria</taxon>
        <taxon>Pseudomonadati</taxon>
        <taxon>Pseudomonadota</taxon>
        <taxon>Alphaproteobacteria</taxon>
        <taxon>Sphingomonadales</taxon>
        <taxon>Sphingosinicellaceae</taxon>
        <taxon>Sandarakinorhabdus</taxon>
    </lineage>
</organism>
<dbReference type="AlphaFoldDB" id="A0A255YGA3"/>
<feature type="binding site" evidence="6">
    <location>
        <position position="154"/>
    </location>
    <ligand>
        <name>S-adenosyl-L-methionine</name>
        <dbReference type="ChEBI" id="CHEBI:59789"/>
    </ligand>
</feature>
<comment type="similarity">
    <text evidence="1 6">Belongs to the methyltransferase superfamily. PrmA family.</text>
</comment>
<evidence type="ECO:0000256" key="5">
    <source>
        <dbReference type="ARBA" id="ARBA00022691"/>
    </source>
</evidence>
<dbReference type="HAMAP" id="MF_00735">
    <property type="entry name" value="Methyltr_PrmA"/>
    <property type="match status" value="1"/>
</dbReference>
<dbReference type="SUPFAM" id="SSF53335">
    <property type="entry name" value="S-adenosyl-L-methionine-dependent methyltransferases"/>
    <property type="match status" value="1"/>
</dbReference>
<dbReference type="EMBL" id="NOXT01000110">
    <property type="protein sequence ID" value="OYQ28276.1"/>
    <property type="molecule type" value="Genomic_DNA"/>
</dbReference>
<feature type="binding site" evidence="6">
    <location>
        <position position="229"/>
    </location>
    <ligand>
        <name>S-adenosyl-L-methionine</name>
        <dbReference type="ChEBI" id="CHEBI:59789"/>
    </ligand>
</feature>
<dbReference type="CDD" id="cd02440">
    <property type="entry name" value="AdoMet_MTases"/>
    <property type="match status" value="1"/>
</dbReference>
<dbReference type="EC" id="2.1.1.-" evidence="6"/>